<proteinExistence type="predicted"/>
<name>A0A915ZLD2_9GLOM</name>
<dbReference type="AlphaFoldDB" id="A0A915ZLD2"/>
<dbReference type="Proteomes" id="UP000684084">
    <property type="component" value="Unassembled WGS sequence"/>
</dbReference>
<comment type="caution">
    <text evidence="1">The sequence shown here is derived from an EMBL/GenBank/DDBJ whole genome shotgun (WGS) entry which is preliminary data.</text>
</comment>
<dbReference type="OrthoDB" id="10389361at2759"/>
<organism evidence="1 2">
    <name type="scientific">Rhizophagus irregularis</name>
    <dbReference type="NCBI Taxonomy" id="588596"/>
    <lineage>
        <taxon>Eukaryota</taxon>
        <taxon>Fungi</taxon>
        <taxon>Fungi incertae sedis</taxon>
        <taxon>Mucoromycota</taxon>
        <taxon>Glomeromycotina</taxon>
        <taxon>Glomeromycetes</taxon>
        <taxon>Glomerales</taxon>
        <taxon>Glomeraceae</taxon>
        <taxon>Rhizophagus</taxon>
    </lineage>
</organism>
<dbReference type="EMBL" id="CAGKOT010000045">
    <property type="protein sequence ID" value="CAB5381970.1"/>
    <property type="molecule type" value="Genomic_DNA"/>
</dbReference>
<evidence type="ECO:0000313" key="2">
    <source>
        <dbReference type="Proteomes" id="UP000684084"/>
    </source>
</evidence>
<accession>A0A915ZLD2</accession>
<protein>
    <submittedName>
        <fullName evidence="1">Uncharacterized protein</fullName>
    </submittedName>
</protein>
<gene>
    <name evidence="1" type="ORF">CHRIB12_LOCUS17764</name>
</gene>
<sequence length="91" mass="10976">MTLNNNHRNLHGYSVNFTQVILSRRRARRIQRQRRRTMNRIIQRQRLRIMYRRYRGISSINNADTLVRIAQLPSQNTINPFANQMFNGSSF</sequence>
<reference evidence="1" key="1">
    <citation type="submission" date="2020-05" db="EMBL/GenBank/DDBJ databases">
        <authorList>
            <person name="Rincon C."/>
            <person name="Sanders R I."/>
            <person name="Robbins C."/>
            <person name="Chaturvedi A."/>
        </authorList>
    </citation>
    <scope>NUCLEOTIDE SEQUENCE</scope>
    <source>
        <strain evidence="1">CHB12</strain>
    </source>
</reference>
<evidence type="ECO:0000313" key="1">
    <source>
        <dbReference type="EMBL" id="CAB5381970.1"/>
    </source>
</evidence>